<name>A0A6A6JHD9_WESOR</name>
<dbReference type="Pfam" id="PF14801">
    <property type="entry name" value="TrmI-like_N"/>
    <property type="match status" value="1"/>
</dbReference>
<dbReference type="EC" id="2.1.1.220" evidence="1"/>
<dbReference type="InterPro" id="IPR029063">
    <property type="entry name" value="SAM-dependent_MTases_sf"/>
</dbReference>
<evidence type="ECO:0000256" key="2">
    <source>
        <dbReference type="ARBA" id="ARBA00015963"/>
    </source>
</evidence>
<evidence type="ECO:0000256" key="1">
    <source>
        <dbReference type="ARBA" id="ARBA00012796"/>
    </source>
</evidence>
<dbReference type="GO" id="GO:0005739">
    <property type="term" value="C:mitochondrion"/>
    <property type="evidence" value="ECO:0007669"/>
    <property type="project" value="TreeGrafter"/>
</dbReference>
<dbReference type="PROSITE" id="PS51620">
    <property type="entry name" value="SAM_TRM61"/>
    <property type="match status" value="1"/>
</dbReference>
<dbReference type="Proteomes" id="UP000800097">
    <property type="component" value="Unassembled WGS sequence"/>
</dbReference>
<dbReference type="GO" id="GO:0030488">
    <property type="term" value="P:tRNA methylation"/>
    <property type="evidence" value="ECO:0007669"/>
    <property type="project" value="InterPro"/>
</dbReference>
<organism evidence="4 5">
    <name type="scientific">Westerdykella ornata</name>
    <dbReference type="NCBI Taxonomy" id="318751"/>
    <lineage>
        <taxon>Eukaryota</taxon>
        <taxon>Fungi</taxon>
        <taxon>Dikarya</taxon>
        <taxon>Ascomycota</taxon>
        <taxon>Pezizomycotina</taxon>
        <taxon>Dothideomycetes</taxon>
        <taxon>Pleosporomycetidae</taxon>
        <taxon>Pleosporales</taxon>
        <taxon>Sporormiaceae</taxon>
        <taxon>Westerdykella</taxon>
    </lineage>
</organism>
<dbReference type="Gene3D" id="3.10.330.20">
    <property type="match status" value="1"/>
</dbReference>
<proteinExistence type="predicted"/>
<keyword evidence="4" id="KW-0808">Transferase</keyword>
<dbReference type="AlphaFoldDB" id="A0A6A6JHD9"/>
<accession>A0A6A6JHD9</accession>
<dbReference type="GeneID" id="54550224"/>
<evidence type="ECO:0000313" key="5">
    <source>
        <dbReference type="Proteomes" id="UP000800097"/>
    </source>
</evidence>
<evidence type="ECO:0000313" key="4">
    <source>
        <dbReference type="EMBL" id="KAF2275066.1"/>
    </source>
</evidence>
<evidence type="ECO:0000256" key="3">
    <source>
        <dbReference type="ARBA" id="ARBA00033309"/>
    </source>
</evidence>
<dbReference type="InterPro" id="IPR014816">
    <property type="entry name" value="tRNA_MeTrfase_Gcd14"/>
</dbReference>
<dbReference type="GO" id="GO:0031515">
    <property type="term" value="C:tRNA (m1A) methyltransferase complex"/>
    <property type="evidence" value="ECO:0007669"/>
    <property type="project" value="InterPro"/>
</dbReference>
<dbReference type="PANTHER" id="PTHR12133">
    <property type="entry name" value="TRNA (ADENINE(58)-N(1))-METHYLTRANSFERASE"/>
    <property type="match status" value="1"/>
</dbReference>
<gene>
    <name evidence="4" type="ORF">EI97DRAFT_421216</name>
</gene>
<protein>
    <recommendedName>
        <fullName evidence="2">tRNA (adenine(58)-N(1))-methyltransferase catalytic subunit TRM61</fullName>
        <ecNumber evidence="1">2.1.1.220</ecNumber>
    </recommendedName>
    <alternativeName>
        <fullName evidence="3">tRNA(m1A58)-methyltransferase subunit TRM61</fullName>
    </alternativeName>
</protein>
<sequence>MRQALRLARLDLCIARISQKRRFTGCSALRKVFQEGDIVLLRDKNETSHDTGKLLTLDRSKTTGTRRGLIKHDDIIGKQPRQTVQTHKNHTLRIHEPTLGEYVRLTPRIVTPIYPSDANLVVSLLDIHVDTYGSTTGDEPTFEILEAGTGHGALTLHLSRAIHAANPPFPRSSSASSNPTPQAVEDAMDGAIYEGAPVSDIEITNLESWKANRRAIIHTLDIAVKHTKHAKQIVQGFRHGMYARNVDFHVGDVSEWIAEQKELRNIDGPFLSHVFLDMPNADRHLGNVAEALRANGILAVFNPSITQIAECVALINKQRLPYLLDQVVELGVGNIRQWDVRPVRPRATLREKGGARQPEATLSDSPVLAAVNEVEGQKARDRELAQDSAKQGEEFVMVCRPKVGELVVGGGFLALWRRMEPAQRRRSGDSIDGS</sequence>
<reference evidence="4" key="1">
    <citation type="journal article" date="2020" name="Stud. Mycol.">
        <title>101 Dothideomycetes genomes: a test case for predicting lifestyles and emergence of pathogens.</title>
        <authorList>
            <person name="Haridas S."/>
            <person name="Albert R."/>
            <person name="Binder M."/>
            <person name="Bloem J."/>
            <person name="Labutti K."/>
            <person name="Salamov A."/>
            <person name="Andreopoulos B."/>
            <person name="Baker S."/>
            <person name="Barry K."/>
            <person name="Bills G."/>
            <person name="Bluhm B."/>
            <person name="Cannon C."/>
            <person name="Castanera R."/>
            <person name="Culley D."/>
            <person name="Daum C."/>
            <person name="Ezra D."/>
            <person name="Gonzalez J."/>
            <person name="Henrissat B."/>
            <person name="Kuo A."/>
            <person name="Liang C."/>
            <person name="Lipzen A."/>
            <person name="Lutzoni F."/>
            <person name="Magnuson J."/>
            <person name="Mondo S."/>
            <person name="Nolan M."/>
            <person name="Ohm R."/>
            <person name="Pangilinan J."/>
            <person name="Park H.-J."/>
            <person name="Ramirez L."/>
            <person name="Alfaro M."/>
            <person name="Sun H."/>
            <person name="Tritt A."/>
            <person name="Yoshinaga Y."/>
            <person name="Zwiers L.-H."/>
            <person name="Turgeon B."/>
            <person name="Goodwin S."/>
            <person name="Spatafora J."/>
            <person name="Crous P."/>
            <person name="Grigoriev I."/>
        </authorList>
    </citation>
    <scope>NUCLEOTIDE SEQUENCE</scope>
    <source>
        <strain evidence="4">CBS 379.55</strain>
    </source>
</reference>
<dbReference type="GO" id="GO:0160107">
    <property type="term" value="F:tRNA (adenine(58)-N1)-methyltransferase activity"/>
    <property type="evidence" value="ECO:0007669"/>
    <property type="project" value="UniProtKB-EC"/>
</dbReference>
<dbReference type="SUPFAM" id="SSF53335">
    <property type="entry name" value="S-adenosyl-L-methionine-dependent methyltransferases"/>
    <property type="match status" value="1"/>
</dbReference>
<dbReference type="PANTHER" id="PTHR12133:SF1">
    <property type="entry name" value="TRNA (ADENINE(58)-N(1))-METHYLTRANSFERASE, MITOCHONDRIAL"/>
    <property type="match status" value="1"/>
</dbReference>
<dbReference type="RefSeq" id="XP_033652605.1">
    <property type="nucleotide sequence ID" value="XM_033797049.1"/>
</dbReference>
<keyword evidence="5" id="KW-1185">Reference proteome</keyword>
<dbReference type="Gene3D" id="3.40.50.150">
    <property type="entry name" value="Vaccinia Virus protein VP39"/>
    <property type="match status" value="1"/>
</dbReference>
<dbReference type="OrthoDB" id="5585464at2759"/>
<keyword evidence="4" id="KW-0489">Methyltransferase</keyword>
<dbReference type="EMBL" id="ML986499">
    <property type="protein sequence ID" value="KAF2275066.1"/>
    <property type="molecule type" value="Genomic_DNA"/>
</dbReference>